<dbReference type="GO" id="GO:0016209">
    <property type="term" value="F:antioxidant activity"/>
    <property type="evidence" value="ECO:0007669"/>
    <property type="project" value="InterPro"/>
</dbReference>
<dbReference type="GO" id="GO:0016491">
    <property type="term" value="F:oxidoreductase activity"/>
    <property type="evidence" value="ECO:0007669"/>
    <property type="project" value="InterPro"/>
</dbReference>
<evidence type="ECO:0000256" key="1">
    <source>
        <dbReference type="SAM" id="MobiDB-lite"/>
    </source>
</evidence>
<dbReference type="InterPro" id="IPR036249">
    <property type="entry name" value="Thioredoxin-like_sf"/>
</dbReference>
<comment type="caution">
    <text evidence="3">The sequence shown here is derived from an EMBL/GenBank/DDBJ whole genome shotgun (WGS) entry which is preliminary data.</text>
</comment>
<feature type="domain" description="Thioredoxin" evidence="2">
    <location>
        <begin position="15"/>
        <end position="169"/>
    </location>
</feature>
<evidence type="ECO:0000313" key="4">
    <source>
        <dbReference type="Proteomes" id="UP000274391"/>
    </source>
</evidence>
<reference evidence="3 4" key="1">
    <citation type="submission" date="2018-11" db="EMBL/GenBank/DDBJ databases">
        <title>YIM 102482-1 draft genome.</title>
        <authorList>
            <person name="Li G."/>
            <person name="Jiang Y."/>
        </authorList>
    </citation>
    <scope>NUCLEOTIDE SEQUENCE [LARGE SCALE GENOMIC DNA]</scope>
    <source>
        <strain evidence="3 4">YIM 102482-1</strain>
    </source>
</reference>
<dbReference type="SUPFAM" id="SSF52833">
    <property type="entry name" value="Thioredoxin-like"/>
    <property type="match status" value="1"/>
</dbReference>
<sequence length="185" mass="19544">MFRAFWRAVGEDGAMTNSKVLPADESRTAMTHRGDRVRVLGAGTPRLVVFVPAAFTPVCAGEVGELAALASRAEVLGVRILVVSCDAAATLAAWLRDADPTGGVTGVSDHWPHGELARLCDAFDEDAGVALRRTWAIRADGTRKLVASSAPGLPRDAAEHARGIEWAAGTPTESTDVSDLRVETR</sequence>
<dbReference type="InterPro" id="IPR000866">
    <property type="entry name" value="AhpC/TSA"/>
</dbReference>
<protein>
    <recommendedName>
        <fullName evidence="2">Thioredoxin domain-containing protein</fullName>
    </recommendedName>
</protein>
<organism evidence="3 4">
    <name type="scientific">Gulosibacter macacae</name>
    <dbReference type="NCBI Taxonomy" id="2488791"/>
    <lineage>
        <taxon>Bacteria</taxon>
        <taxon>Bacillati</taxon>
        <taxon>Actinomycetota</taxon>
        <taxon>Actinomycetes</taxon>
        <taxon>Micrococcales</taxon>
        <taxon>Microbacteriaceae</taxon>
        <taxon>Gulosibacter</taxon>
    </lineage>
</organism>
<gene>
    <name evidence="3" type="ORF">EG850_01235</name>
</gene>
<dbReference type="EMBL" id="RQVS01000001">
    <property type="protein sequence ID" value="RRJ88792.1"/>
    <property type="molecule type" value="Genomic_DNA"/>
</dbReference>
<dbReference type="OrthoDB" id="9812811at2"/>
<accession>A0A3P3W165</accession>
<dbReference type="PROSITE" id="PS51352">
    <property type="entry name" value="THIOREDOXIN_2"/>
    <property type="match status" value="1"/>
</dbReference>
<proteinExistence type="predicted"/>
<dbReference type="AlphaFoldDB" id="A0A3P3W165"/>
<dbReference type="Proteomes" id="UP000274391">
    <property type="component" value="Unassembled WGS sequence"/>
</dbReference>
<feature type="region of interest" description="Disordered" evidence="1">
    <location>
        <begin position="162"/>
        <end position="185"/>
    </location>
</feature>
<dbReference type="Gene3D" id="3.40.30.10">
    <property type="entry name" value="Glutaredoxin"/>
    <property type="match status" value="1"/>
</dbReference>
<keyword evidence="4" id="KW-1185">Reference proteome</keyword>
<evidence type="ECO:0000259" key="2">
    <source>
        <dbReference type="PROSITE" id="PS51352"/>
    </source>
</evidence>
<dbReference type="InterPro" id="IPR013766">
    <property type="entry name" value="Thioredoxin_domain"/>
</dbReference>
<evidence type="ECO:0000313" key="3">
    <source>
        <dbReference type="EMBL" id="RRJ88792.1"/>
    </source>
</evidence>
<dbReference type="Pfam" id="PF00578">
    <property type="entry name" value="AhpC-TSA"/>
    <property type="match status" value="1"/>
</dbReference>
<name>A0A3P3W165_9MICO</name>